<dbReference type="SMART" id="SM00280">
    <property type="entry name" value="KAZAL"/>
    <property type="match status" value="1"/>
</dbReference>
<dbReference type="GO" id="GO:0005576">
    <property type="term" value="C:extracellular region"/>
    <property type="evidence" value="ECO:0007669"/>
    <property type="project" value="UniProtKB-SubCell"/>
</dbReference>
<evidence type="ECO:0000256" key="1">
    <source>
        <dbReference type="ARBA" id="ARBA00004613"/>
    </source>
</evidence>
<dbReference type="GeneTree" id="ENSGT00990000209055"/>
<organism evidence="7 8">
    <name type="scientific">Oncorhynchus kisutch</name>
    <name type="common">Coho salmon</name>
    <name type="synonym">Salmo kisutch</name>
    <dbReference type="NCBI Taxonomy" id="8019"/>
    <lineage>
        <taxon>Eukaryota</taxon>
        <taxon>Metazoa</taxon>
        <taxon>Chordata</taxon>
        <taxon>Craniata</taxon>
        <taxon>Vertebrata</taxon>
        <taxon>Euteleostomi</taxon>
        <taxon>Actinopterygii</taxon>
        <taxon>Neopterygii</taxon>
        <taxon>Teleostei</taxon>
        <taxon>Protacanthopterygii</taxon>
        <taxon>Salmoniformes</taxon>
        <taxon>Salmonidae</taxon>
        <taxon>Salmoninae</taxon>
        <taxon>Oncorhynchus</taxon>
    </lineage>
</organism>
<evidence type="ECO:0000256" key="2">
    <source>
        <dbReference type="ARBA" id="ARBA00022525"/>
    </source>
</evidence>
<keyword evidence="5" id="KW-1015">Disulfide bond</keyword>
<dbReference type="PROSITE" id="PS00282">
    <property type="entry name" value="KAZAL_1"/>
    <property type="match status" value="1"/>
</dbReference>
<evidence type="ECO:0000256" key="3">
    <source>
        <dbReference type="ARBA" id="ARBA00022690"/>
    </source>
</evidence>
<evidence type="ECO:0000256" key="5">
    <source>
        <dbReference type="ARBA" id="ARBA00023157"/>
    </source>
</evidence>
<dbReference type="PROSITE" id="PS51465">
    <property type="entry name" value="KAZAL_2"/>
    <property type="match status" value="1"/>
</dbReference>
<dbReference type="InterPro" id="IPR002350">
    <property type="entry name" value="Kazal_dom"/>
</dbReference>
<evidence type="ECO:0000313" key="8">
    <source>
        <dbReference type="Proteomes" id="UP000694557"/>
    </source>
</evidence>
<keyword evidence="3" id="KW-0646">Protease inhibitor</keyword>
<keyword evidence="2" id="KW-0964">Secreted</keyword>
<dbReference type="Proteomes" id="UP000694557">
    <property type="component" value="Unassembled WGS sequence"/>
</dbReference>
<comment type="subcellular location">
    <subcellularLocation>
        <location evidence="1">Secreted</location>
    </subcellularLocation>
</comment>
<evidence type="ECO:0000259" key="6">
    <source>
        <dbReference type="PROSITE" id="PS51465"/>
    </source>
</evidence>
<reference evidence="7" key="1">
    <citation type="submission" date="2025-08" db="UniProtKB">
        <authorList>
            <consortium name="Ensembl"/>
        </authorList>
    </citation>
    <scope>IDENTIFICATION</scope>
</reference>
<dbReference type="GO" id="GO:0004867">
    <property type="term" value="F:serine-type endopeptidase inhibitor activity"/>
    <property type="evidence" value="ECO:0007669"/>
    <property type="project" value="UniProtKB-KW"/>
</dbReference>
<accession>A0A8C7DTM3</accession>
<keyword evidence="4" id="KW-0722">Serine protease inhibitor</keyword>
<proteinExistence type="predicted"/>
<feature type="domain" description="Kazal-like" evidence="6">
    <location>
        <begin position="42"/>
        <end position="92"/>
    </location>
</feature>
<dbReference type="InterPro" id="IPR051597">
    <property type="entry name" value="Bifunctional_prot_inhibitor"/>
</dbReference>
<evidence type="ECO:0000256" key="4">
    <source>
        <dbReference type="ARBA" id="ARBA00022900"/>
    </source>
</evidence>
<dbReference type="Ensembl" id="ENSOKIT00005025083.1">
    <property type="protein sequence ID" value="ENSOKIP00005023637.1"/>
    <property type="gene ID" value="ENSOKIG00005010330.1"/>
</dbReference>
<sequence>METTCGQDEDVESPLEINESLTCQTEPYIMQVCLKCSPLLCPACYNYQQPGCPFHFEPVCGSNGVTYTNECVLCDTVRETRKKILIVKHGPC</sequence>
<keyword evidence="8" id="KW-1185">Reference proteome</keyword>
<dbReference type="InterPro" id="IPR036058">
    <property type="entry name" value="Kazal_dom_sf"/>
</dbReference>
<reference evidence="7" key="2">
    <citation type="submission" date="2025-09" db="UniProtKB">
        <authorList>
            <consortium name="Ensembl"/>
        </authorList>
    </citation>
    <scope>IDENTIFICATION</scope>
</reference>
<protein>
    <recommendedName>
        <fullName evidence="6">Kazal-like domain-containing protein</fullName>
    </recommendedName>
</protein>
<dbReference type="Gene3D" id="3.30.60.30">
    <property type="match status" value="1"/>
</dbReference>
<dbReference type="PANTHER" id="PTHR47729">
    <property type="entry name" value="SERINE PEPTIDASE INHIBITOR, KAZAL TYPE 2, TANDEM DUPLICATE 1-RELATED"/>
    <property type="match status" value="1"/>
</dbReference>
<dbReference type="SUPFAM" id="SSF100895">
    <property type="entry name" value="Kazal-type serine protease inhibitors"/>
    <property type="match status" value="1"/>
</dbReference>
<dbReference type="Pfam" id="PF00050">
    <property type="entry name" value="Kazal_1"/>
    <property type="match status" value="1"/>
</dbReference>
<dbReference type="AlphaFoldDB" id="A0A8C7DTM3"/>
<evidence type="ECO:0000313" key="7">
    <source>
        <dbReference type="Ensembl" id="ENSOKIP00005023637.1"/>
    </source>
</evidence>
<dbReference type="PANTHER" id="PTHR47729:SF1">
    <property type="entry name" value="OVOMUCOID-LIKE-RELATED"/>
    <property type="match status" value="1"/>
</dbReference>
<name>A0A8C7DTM3_ONCKI</name>